<proteinExistence type="predicted"/>
<reference evidence="1" key="1">
    <citation type="submission" date="2021-05" db="EMBL/GenBank/DDBJ databases">
        <title>Draft genomes of bacteria isolated from model marine particles.</title>
        <authorList>
            <person name="Datta M.S."/>
            <person name="Schwartzman J.A."/>
            <person name="Enke T.N."/>
            <person name="Saavedra J."/>
            <person name="Cermak N."/>
            <person name="Cordero O.X."/>
        </authorList>
    </citation>
    <scope>NUCLEOTIDE SEQUENCE</scope>
    <source>
        <strain evidence="1">I2M19</strain>
    </source>
</reference>
<sequence length="303" mass="34742">MKKIKELFLKCKTGVFYNEQDILLLVLRMILIILLVLMNDNAVLSILIPVIVVPGLLFKNVVLNKYFWLILTIFGTVPYLIFDLHGYVPNHKHIFAYVILAVFLMLFFSEKENSLNNLRFQAKYIIGLCFLFAVIGKFLAPEFLNGSFFEFTNTIDPRFYGLTSVMGEIDMQLLKENATNMESLLNTSNVNYSFDLIGADKIEDVGLITSYWTIFIEGMIAISFCLPSKFLLSKYRNIFLIAFILTTYPIATVYGFAIVLATMGFIQSTKRSLLTGYSLFYLLVFIGLPLIKIPFLRVFNIIF</sequence>
<organism evidence="1 2">
    <name type="scientific">Pseudotamlana agarivorans</name>
    <dbReference type="NCBI Taxonomy" id="481183"/>
    <lineage>
        <taxon>Bacteria</taxon>
        <taxon>Pseudomonadati</taxon>
        <taxon>Bacteroidota</taxon>
        <taxon>Flavobacteriia</taxon>
        <taxon>Flavobacteriales</taxon>
        <taxon>Flavobacteriaceae</taxon>
        <taxon>Pseudotamlana</taxon>
    </lineage>
</organism>
<gene>
    <name evidence="1" type="ORF">KO493_10695</name>
</gene>
<evidence type="ECO:0000313" key="2">
    <source>
        <dbReference type="Proteomes" id="UP001647509"/>
    </source>
</evidence>
<name>A0ACC5UA05_9FLAO</name>
<dbReference type="EMBL" id="JAHKPD010000014">
    <property type="protein sequence ID" value="MBU2951164.1"/>
    <property type="molecule type" value="Genomic_DNA"/>
</dbReference>
<evidence type="ECO:0000313" key="1">
    <source>
        <dbReference type="EMBL" id="MBU2951164.1"/>
    </source>
</evidence>
<dbReference type="Proteomes" id="UP001647509">
    <property type="component" value="Unassembled WGS sequence"/>
</dbReference>
<comment type="caution">
    <text evidence="1">The sequence shown here is derived from an EMBL/GenBank/DDBJ whole genome shotgun (WGS) entry which is preliminary data.</text>
</comment>
<protein>
    <submittedName>
        <fullName evidence="1">Uncharacterized protein</fullName>
    </submittedName>
</protein>
<accession>A0ACC5UA05</accession>
<keyword evidence="2" id="KW-1185">Reference proteome</keyword>